<dbReference type="PANTHER" id="PTHR10127:SF883">
    <property type="entry name" value="ZINC METALLOPROTEINASE NAS-8"/>
    <property type="match status" value="1"/>
</dbReference>
<dbReference type="PANTHER" id="PTHR10127">
    <property type="entry name" value="DISCOIDIN, CUB, EGF, LAMININ , AND ZINC METALLOPROTEASE DOMAIN CONTAINING"/>
    <property type="match status" value="1"/>
</dbReference>
<dbReference type="Proteomes" id="UP000230423">
    <property type="component" value="Unassembled WGS sequence"/>
</dbReference>
<feature type="domain" description="ShKT" evidence="5">
    <location>
        <begin position="159"/>
        <end position="193"/>
    </location>
</feature>
<feature type="disulfide bond" evidence="2">
    <location>
        <begin position="159"/>
        <end position="193"/>
    </location>
</feature>
<dbReference type="Gene3D" id="3.40.390.10">
    <property type="entry name" value="Collagenase (Catalytic Domain)"/>
    <property type="match status" value="1"/>
</dbReference>
<keyword evidence="3 4" id="KW-0645">Protease</keyword>
<dbReference type="InterPro" id="IPR003582">
    <property type="entry name" value="ShKT_dom"/>
</dbReference>
<dbReference type="GO" id="GO:0008270">
    <property type="term" value="F:zinc ion binding"/>
    <property type="evidence" value="ECO:0007669"/>
    <property type="project" value="UniProtKB-UniRule"/>
</dbReference>
<comment type="caution">
    <text evidence="2">Lacks conserved residue(s) required for the propagation of feature annotation.</text>
</comment>
<dbReference type="GO" id="GO:0004222">
    <property type="term" value="F:metalloendopeptidase activity"/>
    <property type="evidence" value="ECO:0007669"/>
    <property type="project" value="UniProtKB-UniRule"/>
</dbReference>
<feature type="signal peptide" evidence="4">
    <location>
        <begin position="1"/>
        <end position="21"/>
    </location>
</feature>
<feature type="chain" id="PRO_5013428034" description="Metalloendopeptidase" evidence="4">
    <location>
        <begin position="22"/>
        <end position="217"/>
    </location>
</feature>
<keyword evidence="4" id="KW-0732">Signal</keyword>
<keyword evidence="3 4" id="KW-0862">Zinc</keyword>
<dbReference type="GO" id="GO:0006508">
    <property type="term" value="P:proteolysis"/>
    <property type="evidence" value="ECO:0007669"/>
    <property type="project" value="UniProtKB-KW"/>
</dbReference>
<keyword evidence="3 4" id="KW-0479">Metal-binding</keyword>
<keyword evidence="2" id="KW-1015">Disulfide bond</keyword>
<evidence type="ECO:0000256" key="1">
    <source>
        <dbReference type="ARBA" id="ARBA00023145"/>
    </source>
</evidence>
<keyword evidence="1" id="KW-0865">Zymogen</keyword>
<evidence type="ECO:0000256" key="2">
    <source>
        <dbReference type="PROSITE-ProRule" id="PRU01005"/>
    </source>
</evidence>
<dbReference type="InterPro" id="IPR001506">
    <property type="entry name" value="Peptidase_M12A"/>
</dbReference>
<dbReference type="OrthoDB" id="6665824at2759"/>
<keyword evidence="3 4" id="KW-0378">Hydrolase</keyword>
<organism evidence="7 8">
    <name type="scientific">Teladorsagia circumcincta</name>
    <name type="common">Brown stomach worm</name>
    <name type="synonym">Ostertagia circumcincta</name>
    <dbReference type="NCBI Taxonomy" id="45464"/>
    <lineage>
        <taxon>Eukaryota</taxon>
        <taxon>Metazoa</taxon>
        <taxon>Ecdysozoa</taxon>
        <taxon>Nematoda</taxon>
        <taxon>Chromadorea</taxon>
        <taxon>Rhabditida</taxon>
        <taxon>Rhabditina</taxon>
        <taxon>Rhabditomorpha</taxon>
        <taxon>Strongyloidea</taxon>
        <taxon>Trichostrongylidae</taxon>
        <taxon>Teladorsagia</taxon>
    </lineage>
</organism>
<evidence type="ECO:0000313" key="8">
    <source>
        <dbReference type="Proteomes" id="UP000230423"/>
    </source>
</evidence>
<dbReference type="PROSITE" id="PS51864">
    <property type="entry name" value="ASTACIN"/>
    <property type="match status" value="1"/>
</dbReference>
<keyword evidence="8" id="KW-1185">Reference proteome</keyword>
<proteinExistence type="predicted"/>
<dbReference type="PRINTS" id="PR00480">
    <property type="entry name" value="ASTACIN"/>
</dbReference>
<feature type="domain" description="Peptidase M12A" evidence="6">
    <location>
        <begin position="1"/>
        <end position="127"/>
    </location>
</feature>
<feature type="binding site" evidence="3">
    <location>
        <position position="27"/>
    </location>
    <ligand>
        <name>Zn(2+)</name>
        <dbReference type="ChEBI" id="CHEBI:29105"/>
        <note>catalytic</note>
    </ligand>
</feature>
<accession>A0A2G9UB95</accession>
<dbReference type="SMART" id="SM00254">
    <property type="entry name" value="ShKT"/>
    <property type="match status" value="1"/>
</dbReference>
<evidence type="ECO:0000259" key="5">
    <source>
        <dbReference type="PROSITE" id="PS51670"/>
    </source>
</evidence>
<dbReference type="EMBL" id="KZ347569">
    <property type="protein sequence ID" value="PIO67485.1"/>
    <property type="molecule type" value="Genomic_DNA"/>
</dbReference>
<keyword evidence="3 4" id="KW-0482">Metalloprotease</keyword>
<name>A0A2G9UB95_TELCI</name>
<dbReference type="Gene3D" id="1.10.10.1940">
    <property type="match status" value="1"/>
</dbReference>
<feature type="binding site" evidence="3">
    <location>
        <position position="33"/>
    </location>
    <ligand>
        <name>Zn(2+)</name>
        <dbReference type="ChEBI" id="CHEBI:29105"/>
        <note>catalytic</note>
    </ligand>
</feature>
<evidence type="ECO:0000256" key="4">
    <source>
        <dbReference type="RuleBase" id="RU361183"/>
    </source>
</evidence>
<protein>
    <recommendedName>
        <fullName evidence="4">Metalloendopeptidase</fullName>
        <ecNumber evidence="4">3.4.24.-</ecNumber>
    </recommendedName>
</protein>
<gene>
    <name evidence="7" type="ORF">TELCIR_10762</name>
</gene>
<sequence length="217" mass="25193">MALSILFLYLVLLDQFQYDTAIHELMHSVGFYHEHERWDRDNHITILWQNIDKEAYDQFGKVDLTESSYYGQMYDYFSIMHYDSLAFSKNGFETMVAKRPEMTAVIGSAIDFSPTDVLKMNLMYQCGQNVVEPQPLPPPQPPPVPPMIFSSIPETEEDCHDKTNLCWRWLGRCKSFFFEKIMKEFCALSCGYCSPMLTPFVAKTEVRNPSSSYLQLG</sequence>
<feature type="active site" evidence="3">
    <location>
        <position position="24"/>
    </location>
</feature>
<feature type="binding site" evidence="3">
    <location>
        <position position="23"/>
    </location>
    <ligand>
        <name>Zn(2+)</name>
        <dbReference type="ChEBI" id="CHEBI:29105"/>
        <note>catalytic</note>
    </ligand>
</feature>
<dbReference type="EC" id="3.4.24.-" evidence="4"/>
<dbReference type="Pfam" id="PF01549">
    <property type="entry name" value="ShK"/>
    <property type="match status" value="1"/>
</dbReference>
<evidence type="ECO:0000256" key="3">
    <source>
        <dbReference type="PROSITE-ProRule" id="PRU01211"/>
    </source>
</evidence>
<dbReference type="SUPFAM" id="SSF55486">
    <property type="entry name" value="Metalloproteases ('zincins'), catalytic domain"/>
    <property type="match status" value="1"/>
</dbReference>
<dbReference type="PROSITE" id="PS51670">
    <property type="entry name" value="SHKT"/>
    <property type="match status" value="1"/>
</dbReference>
<dbReference type="AlphaFoldDB" id="A0A2G9UB95"/>
<dbReference type="InterPro" id="IPR024079">
    <property type="entry name" value="MetalloPept_cat_dom_sf"/>
</dbReference>
<comment type="cofactor">
    <cofactor evidence="3 4">
        <name>Zn(2+)</name>
        <dbReference type="ChEBI" id="CHEBI:29105"/>
    </cofactor>
    <text evidence="3 4">Binds 1 zinc ion per subunit.</text>
</comment>
<evidence type="ECO:0000313" key="7">
    <source>
        <dbReference type="EMBL" id="PIO67485.1"/>
    </source>
</evidence>
<evidence type="ECO:0000259" key="6">
    <source>
        <dbReference type="PROSITE" id="PS51864"/>
    </source>
</evidence>
<reference evidence="7 8" key="1">
    <citation type="submission" date="2015-09" db="EMBL/GenBank/DDBJ databases">
        <title>Draft genome of the parasitic nematode Teladorsagia circumcincta isolate WARC Sus (inbred).</title>
        <authorList>
            <person name="Mitreva M."/>
        </authorList>
    </citation>
    <scope>NUCLEOTIDE SEQUENCE [LARGE SCALE GENOMIC DNA]</scope>
    <source>
        <strain evidence="7 8">S</strain>
    </source>
</reference>
<dbReference type="Pfam" id="PF01400">
    <property type="entry name" value="Astacin"/>
    <property type="match status" value="1"/>
</dbReference>